<dbReference type="InterPro" id="IPR000515">
    <property type="entry name" value="MetI-like"/>
</dbReference>
<dbReference type="GO" id="GO:0005886">
    <property type="term" value="C:plasma membrane"/>
    <property type="evidence" value="ECO:0007669"/>
    <property type="project" value="UniProtKB-SubCell"/>
</dbReference>
<dbReference type="SUPFAM" id="SSF161098">
    <property type="entry name" value="MetI-like"/>
    <property type="match status" value="1"/>
</dbReference>
<evidence type="ECO:0000313" key="9">
    <source>
        <dbReference type="EMBL" id="TGN39500.1"/>
    </source>
</evidence>
<reference evidence="9 10" key="1">
    <citation type="submission" date="2019-04" db="EMBL/GenBank/DDBJ databases">
        <authorList>
            <person name="Park S."/>
            <person name="Yoon J.-H."/>
        </authorList>
    </citation>
    <scope>NUCLEOTIDE SEQUENCE [LARGE SCALE GENOMIC DNA]</scope>
    <source>
        <strain evidence="9 10">HJM-18</strain>
    </source>
</reference>
<name>A0A4Z1BY99_9GAMM</name>
<dbReference type="InterPro" id="IPR005769">
    <property type="entry name" value="PhnE/PtxC"/>
</dbReference>
<dbReference type="AlphaFoldDB" id="A0A4Z1BY99"/>
<evidence type="ECO:0000256" key="2">
    <source>
        <dbReference type="ARBA" id="ARBA00022448"/>
    </source>
</evidence>
<feature type="transmembrane region" description="Helical" evidence="7">
    <location>
        <begin position="131"/>
        <end position="154"/>
    </location>
</feature>
<comment type="caution">
    <text evidence="9">The sequence shown here is derived from an EMBL/GenBank/DDBJ whole genome shotgun (WGS) entry which is preliminary data.</text>
</comment>
<evidence type="ECO:0000256" key="1">
    <source>
        <dbReference type="ARBA" id="ARBA00004651"/>
    </source>
</evidence>
<evidence type="ECO:0000259" key="8">
    <source>
        <dbReference type="PROSITE" id="PS50928"/>
    </source>
</evidence>
<sequence length="274" mass="29624">MPEPSPIHPASSVLRDRFQRPSWLSSGLFALFLGFFLWSLAGAGMSLQSLIQGLPNMGTIVGEMFPPATDRAQPILEAILVTFQMALVGTVIGVILSIPMALLAARNTSPHPIVRYVTRSIISFVRTVPDLAWALFFVVSVGLGPFAGTLTIIVDTIGFCGRFFAEAFEEVDPGPSEALDSIGSRPLDRIAVVQIPGALPSMINTGLFSLEKAVRSSVVLGLVGAGGIGAELAVSMEMFRYDQAAFIIFAIFILVYIVEHFSSRLRERLLNQIR</sequence>
<evidence type="ECO:0000256" key="3">
    <source>
        <dbReference type="ARBA" id="ARBA00022475"/>
    </source>
</evidence>
<organism evidence="9 10">
    <name type="scientific">Marinobacter confluentis</name>
    <dbReference type="NCBI Taxonomy" id="1697557"/>
    <lineage>
        <taxon>Bacteria</taxon>
        <taxon>Pseudomonadati</taxon>
        <taxon>Pseudomonadota</taxon>
        <taxon>Gammaproteobacteria</taxon>
        <taxon>Pseudomonadales</taxon>
        <taxon>Marinobacteraceae</taxon>
        <taxon>Marinobacter</taxon>
    </lineage>
</organism>
<dbReference type="OrthoDB" id="9808005at2"/>
<dbReference type="InterPro" id="IPR035906">
    <property type="entry name" value="MetI-like_sf"/>
</dbReference>
<comment type="subcellular location">
    <subcellularLocation>
        <location evidence="1 7">Cell membrane</location>
        <topology evidence="1 7">Multi-pass membrane protein</topology>
    </subcellularLocation>
</comment>
<dbReference type="PANTHER" id="PTHR30043">
    <property type="entry name" value="PHOSPHONATES TRANSPORT SYSTEM PERMEASE PROTEIN"/>
    <property type="match status" value="1"/>
</dbReference>
<dbReference type="GO" id="GO:0015416">
    <property type="term" value="F:ABC-type phosphonate transporter activity"/>
    <property type="evidence" value="ECO:0007669"/>
    <property type="project" value="InterPro"/>
</dbReference>
<evidence type="ECO:0000256" key="5">
    <source>
        <dbReference type="ARBA" id="ARBA00022989"/>
    </source>
</evidence>
<evidence type="ECO:0000256" key="4">
    <source>
        <dbReference type="ARBA" id="ARBA00022692"/>
    </source>
</evidence>
<dbReference type="Proteomes" id="UP000298325">
    <property type="component" value="Unassembled WGS sequence"/>
</dbReference>
<dbReference type="PANTHER" id="PTHR30043:SF1">
    <property type="entry name" value="ABC TRANSPORT SYSTEM PERMEASE PROTEIN P69"/>
    <property type="match status" value="1"/>
</dbReference>
<feature type="transmembrane region" description="Helical" evidence="7">
    <location>
        <begin position="217"/>
        <end position="235"/>
    </location>
</feature>
<accession>A0A4Z1BY99</accession>
<keyword evidence="10" id="KW-1185">Reference proteome</keyword>
<keyword evidence="2 7" id="KW-0813">Transport</keyword>
<feature type="transmembrane region" description="Helical" evidence="7">
    <location>
        <begin position="78"/>
        <end position="102"/>
    </location>
</feature>
<dbReference type="Pfam" id="PF00528">
    <property type="entry name" value="BPD_transp_1"/>
    <property type="match status" value="1"/>
</dbReference>
<dbReference type="Gene3D" id="1.10.3720.10">
    <property type="entry name" value="MetI-like"/>
    <property type="match status" value="1"/>
</dbReference>
<keyword evidence="4 7" id="KW-0812">Transmembrane</keyword>
<keyword evidence="3" id="KW-1003">Cell membrane</keyword>
<keyword evidence="5 7" id="KW-1133">Transmembrane helix</keyword>
<feature type="transmembrane region" description="Helical" evidence="7">
    <location>
        <begin position="241"/>
        <end position="258"/>
    </location>
</feature>
<evidence type="ECO:0000256" key="6">
    <source>
        <dbReference type="ARBA" id="ARBA00023136"/>
    </source>
</evidence>
<proteinExistence type="inferred from homology"/>
<dbReference type="NCBIfam" id="TIGR01097">
    <property type="entry name" value="PhnE"/>
    <property type="match status" value="1"/>
</dbReference>
<evidence type="ECO:0000313" key="10">
    <source>
        <dbReference type="Proteomes" id="UP000298325"/>
    </source>
</evidence>
<feature type="domain" description="ABC transmembrane type-1" evidence="8">
    <location>
        <begin position="79"/>
        <end position="262"/>
    </location>
</feature>
<keyword evidence="6 7" id="KW-0472">Membrane</keyword>
<comment type="similarity">
    <text evidence="7">Belongs to the binding-protein-dependent transport system permease family.</text>
</comment>
<protein>
    <submittedName>
        <fullName evidence="9">Phosphonate ABC transporter, permease protein PhnE</fullName>
    </submittedName>
</protein>
<dbReference type="RefSeq" id="WP_135803807.1">
    <property type="nucleotide sequence ID" value="NZ_SRPF01000003.1"/>
</dbReference>
<dbReference type="EMBL" id="SRPF01000003">
    <property type="protein sequence ID" value="TGN39500.1"/>
    <property type="molecule type" value="Genomic_DNA"/>
</dbReference>
<gene>
    <name evidence="9" type="primary">phnE</name>
    <name evidence="9" type="ORF">E5Q11_12835</name>
</gene>
<dbReference type="PROSITE" id="PS50928">
    <property type="entry name" value="ABC_TM1"/>
    <property type="match status" value="1"/>
</dbReference>
<feature type="transmembrane region" description="Helical" evidence="7">
    <location>
        <begin position="23"/>
        <end position="47"/>
    </location>
</feature>
<evidence type="ECO:0000256" key="7">
    <source>
        <dbReference type="RuleBase" id="RU363032"/>
    </source>
</evidence>